<dbReference type="GO" id="GO:0004148">
    <property type="term" value="F:dihydrolipoyl dehydrogenase (NADH) activity"/>
    <property type="evidence" value="ECO:0007669"/>
    <property type="project" value="TreeGrafter"/>
</dbReference>
<keyword evidence="2" id="KW-0285">Flavoprotein</keyword>
<dbReference type="Proteomes" id="UP000051296">
    <property type="component" value="Unassembled WGS sequence"/>
</dbReference>
<feature type="binding site" evidence="5">
    <location>
        <position position="303"/>
    </location>
    <ligand>
        <name>FAD</name>
        <dbReference type="ChEBI" id="CHEBI:57692"/>
    </ligand>
</feature>
<dbReference type="AlphaFoldDB" id="A0A0R2FY96"/>
<dbReference type="InterPro" id="IPR050151">
    <property type="entry name" value="Class-I_Pyr_Nuc-Dis_Oxidored"/>
</dbReference>
<evidence type="ECO:0000256" key="5">
    <source>
        <dbReference type="PIRSR" id="PIRSR000350-3"/>
    </source>
</evidence>
<feature type="binding site" evidence="5">
    <location>
        <position position="263"/>
    </location>
    <ligand>
        <name>NAD(+)</name>
        <dbReference type="ChEBI" id="CHEBI:57540"/>
    </ligand>
</feature>
<dbReference type="Gene3D" id="3.50.50.60">
    <property type="entry name" value="FAD/NAD(P)-binding domain"/>
    <property type="match status" value="2"/>
</dbReference>
<dbReference type="PANTHER" id="PTHR22912">
    <property type="entry name" value="DISULFIDE OXIDOREDUCTASE"/>
    <property type="match status" value="1"/>
</dbReference>
<evidence type="ECO:0000259" key="8">
    <source>
        <dbReference type="Pfam" id="PF07992"/>
    </source>
</evidence>
<feature type="binding site" evidence="5">
    <location>
        <begin position="177"/>
        <end position="184"/>
    </location>
    <ligand>
        <name>NAD(+)</name>
        <dbReference type="ChEBI" id="CHEBI:57540"/>
    </ligand>
</feature>
<dbReference type="InterPro" id="IPR016156">
    <property type="entry name" value="FAD/NAD-linked_Rdtase_dimer_sf"/>
</dbReference>
<sequence length="448" mass="48238">MKGYKMTQYDFDVLYLGSGHGTFDGAIPLAAKGVKVGVIEADRVGGTCPNWGCNAKISLDAPVALQRALLATQGTVAGSGKIDWAKNQSHKHSVIDGIPNFLEGAMESQGIKMIFGRGELVDAHTIQVAGTAYTADKIVIATGMHPHRLNIPGRELLHDSTDFLALAEMPSRMVIIGGGYIALESATMANAAGSDVTVVMHHQQALRAFHQPFVELMLADLVERGVTILRDTEAKRLDTTAEGIQVETSADTLLADWVLDATGRVPNTEGIGLETVGVETSPAGVKVNDYLQTSVPNIYASGDVIAKTQPKLTPTAVFESKYLMHRFSGDSQAPIDYPVIATNVYTSPRIAQAGITVDQAKANPDQYVIVENEVAADWYRQVFYETAGKTTLIFNQEHQLVGATEVSEQAEDVINSLLPAIEFGYTPAQMERLVHIFPSISADAWGQL</sequence>
<feature type="disulfide bond" description="Redox-active" evidence="6">
    <location>
        <begin position="48"/>
        <end position="53"/>
    </location>
</feature>
<dbReference type="InterPro" id="IPR023753">
    <property type="entry name" value="FAD/NAD-binding_dom"/>
</dbReference>
<dbReference type="Pfam" id="PF02852">
    <property type="entry name" value="Pyr_redox_dim"/>
    <property type="match status" value="1"/>
</dbReference>
<evidence type="ECO:0000259" key="7">
    <source>
        <dbReference type="Pfam" id="PF02852"/>
    </source>
</evidence>
<evidence type="ECO:0000313" key="9">
    <source>
        <dbReference type="EMBL" id="KRN33410.1"/>
    </source>
</evidence>
<evidence type="ECO:0000256" key="3">
    <source>
        <dbReference type="ARBA" id="ARBA00022827"/>
    </source>
</evidence>
<reference evidence="9 10" key="1">
    <citation type="journal article" date="2015" name="Genome Announc.">
        <title>Expanding the biotechnology potential of lactobacilli through comparative genomics of 213 strains and associated genera.</title>
        <authorList>
            <person name="Sun Z."/>
            <person name="Harris H.M."/>
            <person name="McCann A."/>
            <person name="Guo C."/>
            <person name="Argimon S."/>
            <person name="Zhang W."/>
            <person name="Yang X."/>
            <person name="Jeffery I.B."/>
            <person name="Cooney J.C."/>
            <person name="Kagawa T.F."/>
            <person name="Liu W."/>
            <person name="Song Y."/>
            <person name="Salvetti E."/>
            <person name="Wrobel A."/>
            <person name="Rasinkangas P."/>
            <person name="Parkhill J."/>
            <person name="Rea M.C."/>
            <person name="O'Sullivan O."/>
            <person name="Ritari J."/>
            <person name="Douillard F.P."/>
            <person name="Paul Ross R."/>
            <person name="Yang R."/>
            <person name="Briner A.E."/>
            <person name="Felis G.E."/>
            <person name="de Vos W.M."/>
            <person name="Barrangou R."/>
            <person name="Klaenhammer T.R."/>
            <person name="Caufield P.W."/>
            <person name="Cui Y."/>
            <person name="Zhang H."/>
            <person name="O'Toole P.W."/>
        </authorList>
    </citation>
    <scope>NUCLEOTIDE SEQUENCE [LARGE SCALE GENOMIC DNA]</scope>
    <source>
        <strain evidence="9 10">DSM 20190</strain>
    </source>
</reference>
<keyword evidence="4 5" id="KW-0520">NAD</keyword>
<evidence type="ECO:0000256" key="6">
    <source>
        <dbReference type="PIRSR" id="PIRSR000350-4"/>
    </source>
</evidence>
<evidence type="ECO:0000313" key="10">
    <source>
        <dbReference type="Proteomes" id="UP000051296"/>
    </source>
</evidence>
<feature type="binding site" evidence="5">
    <location>
        <position position="56"/>
    </location>
    <ligand>
        <name>FAD</name>
        <dbReference type="ChEBI" id="CHEBI:57692"/>
    </ligand>
</feature>
<dbReference type="SUPFAM" id="SSF55424">
    <property type="entry name" value="FAD/NAD-linked reductases, dimerisation (C-terminal) domain"/>
    <property type="match status" value="1"/>
</dbReference>
<name>A0A0R2FY96_9LACO</name>
<dbReference type="Gene3D" id="3.30.390.30">
    <property type="match status" value="1"/>
</dbReference>
<comment type="similarity">
    <text evidence="1">Belongs to the class-I pyridine nucleotide-disulfide oxidoreductase family.</text>
</comment>
<feature type="binding site" evidence="5">
    <location>
        <position position="118"/>
    </location>
    <ligand>
        <name>FAD</name>
        <dbReference type="ChEBI" id="CHEBI:57692"/>
    </ligand>
</feature>
<comment type="cofactor">
    <cofactor evidence="5">
        <name>FAD</name>
        <dbReference type="ChEBI" id="CHEBI:57692"/>
    </cofactor>
    <text evidence="5">Binds 1 FAD per subunit.</text>
</comment>
<organism evidence="9 10">
    <name type="scientific">Weissella halotolerans DSM 20190</name>
    <dbReference type="NCBI Taxonomy" id="1123500"/>
    <lineage>
        <taxon>Bacteria</taxon>
        <taxon>Bacillati</taxon>
        <taxon>Bacillota</taxon>
        <taxon>Bacilli</taxon>
        <taxon>Lactobacillales</taxon>
        <taxon>Lactobacillaceae</taxon>
        <taxon>Weissella</taxon>
    </lineage>
</organism>
<proteinExistence type="inferred from homology"/>
<dbReference type="PATRIC" id="fig|1123500.6.peg.206"/>
<dbReference type="eggNOG" id="COG1249">
    <property type="taxonomic scope" value="Bacteria"/>
</dbReference>
<dbReference type="PIRSF" id="PIRSF000350">
    <property type="entry name" value="Mercury_reductase_MerA"/>
    <property type="match status" value="1"/>
</dbReference>
<feature type="domain" description="Pyridine nucleotide-disulphide oxidoreductase dimerisation" evidence="7">
    <location>
        <begin position="340"/>
        <end position="441"/>
    </location>
</feature>
<dbReference type="GO" id="GO:0050660">
    <property type="term" value="F:flavin adenine dinucleotide binding"/>
    <property type="evidence" value="ECO:0007669"/>
    <property type="project" value="TreeGrafter"/>
</dbReference>
<dbReference type="InParanoid" id="A0A0R2FY96"/>
<dbReference type="GO" id="GO:0006103">
    <property type="term" value="P:2-oxoglutarate metabolic process"/>
    <property type="evidence" value="ECO:0007669"/>
    <property type="project" value="TreeGrafter"/>
</dbReference>
<evidence type="ECO:0000256" key="4">
    <source>
        <dbReference type="ARBA" id="ARBA00023027"/>
    </source>
</evidence>
<keyword evidence="5" id="KW-0547">Nucleotide-binding</keyword>
<accession>A0A0R2FY96</accession>
<evidence type="ECO:0000256" key="2">
    <source>
        <dbReference type="ARBA" id="ARBA00022630"/>
    </source>
</evidence>
<dbReference type="InterPro" id="IPR004099">
    <property type="entry name" value="Pyr_nucl-diS_OxRdtase_dimer"/>
</dbReference>
<keyword evidence="10" id="KW-1185">Reference proteome</keyword>
<gene>
    <name evidence="9" type="ORF">IV68_GL000208</name>
</gene>
<keyword evidence="3 5" id="KW-0274">FAD</keyword>
<dbReference type="PRINTS" id="PR00411">
    <property type="entry name" value="PNDRDTASEI"/>
</dbReference>
<dbReference type="PANTHER" id="PTHR22912:SF217">
    <property type="entry name" value="DIHYDROLIPOYL DEHYDROGENASE"/>
    <property type="match status" value="1"/>
</dbReference>
<dbReference type="SUPFAM" id="SSF51905">
    <property type="entry name" value="FAD/NAD(P)-binding domain"/>
    <property type="match status" value="1"/>
</dbReference>
<dbReference type="STRING" id="1123500.GCA_000420365_00296"/>
<feature type="domain" description="FAD/NAD(P)-binding" evidence="8">
    <location>
        <begin position="12"/>
        <end position="318"/>
    </location>
</feature>
<dbReference type="PRINTS" id="PR00368">
    <property type="entry name" value="FADPNR"/>
</dbReference>
<evidence type="ECO:0000256" key="1">
    <source>
        <dbReference type="ARBA" id="ARBA00007532"/>
    </source>
</evidence>
<dbReference type="InterPro" id="IPR036188">
    <property type="entry name" value="FAD/NAD-bd_sf"/>
</dbReference>
<dbReference type="EMBL" id="JQAX01000001">
    <property type="protein sequence ID" value="KRN33410.1"/>
    <property type="molecule type" value="Genomic_DNA"/>
</dbReference>
<comment type="caution">
    <text evidence="9">The sequence shown here is derived from an EMBL/GenBank/DDBJ whole genome shotgun (WGS) entry which is preliminary data.</text>
</comment>
<dbReference type="Pfam" id="PF07992">
    <property type="entry name" value="Pyr_redox_2"/>
    <property type="match status" value="1"/>
</dbReference>
<protein>
    <submittedName>
        <fullName evidence="9">Glutathione reductase</fullName>
    </submittedName>
</protein>
<dbReference type="InterPro" id="IPR001100">
    <property type="entry name" value="Pyr_nuc-diS_OxRdtase"/>
</dbReference>